<protein>
    <submittedName>
        <fullName evidence="1">Uncharacterized protein</fullName>
    </submittedName>
</protein>
<dbReference type="AlphaFoldDB" id="A0A8H4LW82"/>
<evidence type="ECO:0000313" key="2">
    <source>
        <dbReference type="Proteomes" id="UP000557566"/>
    </source>
</evidence>
<dbReference type="EMBL" id="JAAVMX010000007">
    <property type="protein sequence ID" value="KAF4506669.1"/>
    <property type="molecule type" value="Genomic_DNA"/>
</dbReference>
<evidence type="ECO:0000313" key="1">
    <source>
        <dbReference type="EMBL" id="KAF4506669.1"/>
    </source>
</evidence>
<comment type="caution">
    <text evidence="1">The sequence shown here is derived from an EMBL/GenBank/DDBJ whole genome shotgun (WGS) entry which is preliminary data.</text>
</comment>
<organism evidence="1 2">
    <name type="scientific">Ophiocordyceps sinensis</name>
    <dbReference type="NCBI Taxonomy" id="72228"/>
    <lineage>
        <taxon>Eukaryota</taxon>
        <taxon>Fungi</taxon>
        <taxon>Dikarya</taxon>
        <taxon>Ascomycota</taxon>
        <taxon>Pezizomycotina</taxon>
        <taxon>Sordariomycetes</taxon>
        <taxon>Hypocreomycetidae</taxon>
        <taxon>Hypocreales</taxon>
        <taxon>Ophiocordycipitaceae</taxon>
        <taxon>Ophiocordyceps</taxon>
    </lineage>
</organism>
<dbReference type="Proteomes" id="UP000557566">
    <property type="component" value="Unassembled WGS sequence"/>
</dbReference>
<reference evidence="1 2" key="1">
    <citation type="journal article" date="2020" name="Genome Biol. Evol.">
        <title>A new high-quality draft genome assembly of the Chinese cordyceps Ophiocordyceps sinensis.</title>
        <authorList>
            <person name="Shu R."/>
            <person name="Zhang J."/>
            <person name="Meng Q."/>
            <person name="Zhang H."/>
            <person name="Zhou G."/>
            <person name="Li M."/>
            <person name="Wu P."/>
            <person name="Zhao Y."/>
            <person name="Chen C."/>
            <person name="Qin Q."/>
        </authorList>
    </citation>
    <scope>NUCLEOTIDE SEQUENCE [LARGE SCALE GENOMIC DNA]</scope>
    <source>
        <strain evidence="1 2">IOZ07</strain>
    </source>
</reference>
<proteinExistence type="predicted"/>
<keyword evidence="2" id="KW-1185">Reference proteome</keyword>
<name>A0A8H4LW82_9HYPO</name>
<accession>A0A8H4LW82</accession>
<gene>
    <name evidence="1" type="ORF">G6O67_006732</name>
</gene>
<sequence length="168" mass="19696">MDDSTIACAWANFRRPLLRSNGGFETSGYNGYKPKYEEIVRMRDWINPTKALVDEPMMIAPRPWNRTHYQPTFVVRLVREQNRSLRSRNFVCTMNNMSHATKRKAVYMKQTSDQLRDLSDRQLDLAIEQSLSGQGKGWKRAWNKSDMDAEGLKLADSILHTRIWPMVW</sequence>